<dbReference type="GO" id="GO:0003723">
    <property type="term" value="F:RNA binding"/>
    <property type="evidence" value="ECO:0007669"/>
    <property type="project" value="InterPro"/>
</dbReference>
<gene>
    <name evidence="3" type="ORF">EMWEY_00060170</name>
</gene>
<name>U6MCL0_EIMMA</name>
<dbReference type="OrthoDB" id="6513042at2759"/>
<organism evidence="3 4">
    <name type="scientific">Eimeria maxima</name>
    <name type="common">Coccidian parasite</name>
    <dbReference type="NCBI Taxonomy" id="5804"/>
    <lineage>
        <taxon>Eukaryota</taxon>
        <taxon>Sar</taxon>
        <taxon>Alveolata</taxon>
        <taxon>Apicomplexa</taxon>
        <taxon>Conoidasida</taxon>
        <taxon>Coccidia</taxon>
        <taxon>Eucoccidiorida</taxon>
        <taxon>Eimeriorina</taxon>
        <taxon>Eimeriidae</taxon>
        <taxon>Eimeria</taxon>
    </lineage>
</organism>
<protein>
    <recommendedName>
        <fullName evidence="2">Upf1 domain-containing protein</fullName>
    </recommendedName>
</protein>
<evidence type="ECO:0000259" key="2">
    <source>
        <dbReference type="PROSITE" id="PS51997"/>
    </source>
</evidence>
<dbReference type="RefSeq" id="XP_013336834.1">
    <property type="nucleotide sequence ID" value="XM_013481380.1"/>
</dbReference>
<feature type="domain" description="Upf1" evidence="2">
    <location>
        <begin position="1"/>
        <end position="77"/>
    </location>
</feature>
<dbReference type="GO" id="GO:0005737">
    <property type="term" value="C:cytoplasm"/>
    <property type="evidence" value="ECO:0007669"/>
    <property type="project" value="InterPro"/>
</dbReference>
<dbReference type="GO" id="GO:0005524">
    <property type="term" value="F:ATP binding"/>
    <property type="evidence" value="ECO:0007669"/>
    <property type="project" value="InterPro"/>
</dbReference>
<dbReference type="EMBL" id="HG721484">
    <property type="protein sequence ID" value="CDJ60184.1"/>
    <property type="molecule type" value="Genomic_DNA"/>
</dbReference>
<reference evidence="3" key="1">
    <citation type="submission" date="2013-10" db="EMBL/GenBank/DDBJ databases">
        <title>Genomic analysis of the causative agents of coccidiosis in chickens.</title>
        <authorList>
            <person name="Reid A.J."/>
            <person name="Blake D."/>
            <person name="Billington K."/>
            <person name="Browne H."/>
            <person name="Dunn M."/>
            <person name="Hung S."/>
            <person name="Kawahara F."/>
            <person name="Miranda-Saavedra D."/>
            <person name="Mourier T."/>
            <person name="Nagra H."/>
            <person name="Otto T.D."/>
            <person name="Rawlings N."/>
            <person name="Sanchez A."/>
            <person name="Sanders M."/>
            <person name="Subramaniam C."/>
            <person name="Tay Y."/>
            <person name="Dear P."/>
            <person name="Doerig C."/>
            <person name="Gruber A."/>
            <person name="Parkinson J."/>
            <person name="Shirley M."/>
            <person name="Wan K.L."/>
            <person name="Berriman M."/>
            <person name="Tomley F."/>
            <person name="Pain A."/>
        </authorList>
    </citation>
    <scope>NUCLEOTIDE SEQUENCE [LARGE SCALE GENOMIC DNA]</scope>
    <source>
        <strain evidence="3">Weybridge</strain>
    </source>
</reference>
<evidence type="ECO:0000313" key="3">
    <source>
        <dbReference type="EMBL" id="CDJ60184.1"/>
    </source>
</evidence>
<dbReference type="GeneID" id="25340003"/>
<dbReference type="PROSITE" id="PS51997">
    <property type="entry name" value="UPF1_CH_RICH"/>
    <property type="match status" value="1"/>
</dbReference>
<keyword evidence="4" id="KW-1185">Reference proteome</keyword>
<dbReference type="Pfam" id="PF09416">
    <property type="entry name" value="UPF1_Zn_bind"/>
    <property type="match status" value="1"/>
</dbReference>
<dbReference type="GO" id="GO:0008270">
    <property type="term" value="F:zinc ion binding"/>
    <property type="evidence" value="ECO:0007669"/>
    <property type="project" value="InterPro"/>
</dbReference>
<evidence type="ECO:0000313" key="4">
    <source>
        <dbReference type="Proteomes" id="UP000030763"/>
    </source>
</evidence>
<evidence type="ECO:0000256" key="1">
    <source>
        <dbReference type="PROSITE-ProRule" id="PRU01341"/>
    </source>
</evidence>
<dbReference type="GO" id="GO:0000184">
    <property type="term" value="P:nuclear-transcribed mRNA catabolic process, nonsense-mediated decay"/>
    <property type="evidence" value="ECO:0007669"/>
    <property type="project" value="InterPro"/>
</dbReference>
<accession>U6MCL0</accession>
<proteinExistence type="predicted"/>
<comment type="caution">
    <text evidence="1">Lacks conserved residue(s) required for the propagation of feature annotation.</text>
</comment>
<dbReference type="AlphaFoldDB" id="U6MCL0"/>
<dbReference type="Proteomes" id="UP000030763">
    <property type="component" value="Unassembled WGS sequence"/>
</dbReference>
<dbReference type="VEuPathDB" id="ToxoDB:EMWEY_00060170"/>
<reference evidence="3" key="2">
    <citation type="submission" date="2013-10" db="EMBL/GenBank/DDBJ databases">
        <authorList>
            <person name="Aslett M."/>
        </authorList>
    </citation>
    <scope>NUCLEOTIDE SEQUENCE [LARGE SCALE GENOMIC DNA]</scope>
    <source>
        <strain evidence="3">Weybridge</strain>
    </source>
</reference>
<sequence length="88" mass="9979">MLVSEAQGVVVIVCRDRCHASGVLEENGWNSSEWQPLIENKALASWLVRPLTNAERANAIPLSREQIEQIEEGWTNKDQQIHTDLDLQ</sequence>
<dbReference type="InterPro" id="IPR018999">
    <property type="entry name" value="UPF1_CH/ZBD"/>
</dbReference>
<dbReference type="GO" id="GO:0003724">
    <property type="term" value="F:RNA helicase activity"/>
    <property type="evidence" value="ECO:0007669"/>
    <property type="project" value="InterPro"/>
</dbReference>
<feature type="non-terminal residue" evidence="3">
    <location>
        <position position="88"/>
    </location>
</feature>